<organism evidence="1 2">
    <name type="scientific">Ancylostoma duodenale</name>
    <dbReference type="NCBI Taxonomy" id="51022"/>
    <lineage>
        <taxon>Eukaryota</taxon>
        <taxon>Metazoa</taxon>
        <taxon>Ecdysozoa</taxon>
        <taxon>Nematoda</taxon>
        <taxon>Chromadorea</taxon>
        <taxon>Rhabditida</taxon>
        <taxon>Rhabditina</taxon>
        <taxon>Rhabditomorpha</taxon>
        <taxon>Strongyloidea</taxon>
        <taxon>Ancylostomatidae</taxon>
        <taxon>Ancylostomatinae</taxon>
        <taxon>Ancylostoma</taxon>
    </lineage>
</organism>
<proteinExistence type="predicted"/>
<name>A0A0C2FF82_9BILA</name>
<dbReference type="Proteomes" id="UP000054047">
    <property type="component" value="Unassembled WGS sequence"/>
</dbReference>
<dbReference type="EMBL" id="KN767968">
    <property type="protein sequence ID" value="KIH47255.1"/>
    <property type="molecule type" value="Genomic_DNA"/>
</dbReference>
<gene>
    <name evidence="1" type="ORF">ANCDUO_22688</name>
</gene>
<keyword evidence="2" id="KW-1185">Reference proteome</keyword>
<dbReference type="OrthoDB" id="5794013at2759"/>
<accession>A0A0C2FF82</accession>
<reference evidence="1 2" key="1">
    <citation type="submission" date="2013-12" db="EMBL/GenBank/DDBJ databases">
        <title>Draft genome of the parsitic nematode Ancylostoma duodenale.</title>
        <authorList>
            <person name="Mitreva M."/>
        </authorList>
    </citation>
    <scope>NUCLEOTIDE SEQUENCE [LARGE SCALE GENOMIC DNA]</scope>
    <source>
        <strain evidence="1 2">Zhejiang</strain>
    </source>
</reference>
<dbReference type="AlphaFoldDB" id="A0A0C2FF82"/>
<protein>
    <submittedName>
        <fullName evidence="1">Uncharacterized protein</fullName>
    </submittedName>
</protein>
<sequence length="186" mass="21017">MRRLLLLATVVIAHPRNPQTESIRFCEAYVQCTAVALLEERLCLGNSLLRPYWLPDSRDKNNCHEKLRNDYIKLEKMEEKLDTMLTSCLIKNTVPFNDQQMKQCDSKTLKSAAKFSYGRSIYYVPTHCFTGVEKRRERECGQVQSCCAAVPKGVWSVIAEKGGATKLIGQFVQPANDRARTAAPSG</sequence>
<evidence type="ECO:0000313" key="2">
    <source>
        <dbReference type="Proteomes" id="UP000054047"/>
    </source>
</evidence>
<evidence type="ECO:0000313" key="1">
    <source>
        <dbReference type="EMBL" id="KIH47255.1"/>
    </source>
</evidence>